<gene>
    <name evidence="2" type="ORF">SAMN04489864_11340</name>
</gene>
<dbReference type="EMBL" id="FOPP01000013">
    <property type="protein sequence ID" value="SFH45628.1"/>
    <property type="molecule type" value="Genomic_DNA"/>
</dbReference>
<feature type="compositionally biased region" description="Polar residues" evidence="1">
    <location>
        <begin position="33"/>
        <end position="45"/>
    </location>
</feature>
<evidence type="ECO:0000313" key="2">
    <source>
        <dbReference type="EMBL" id="SFH45628.1"/>
    </source>
</evidence>
<keyword evidence="3" id="KW-1185">Reference proteome</keyword>
<feature type="compositionally biased region" description="Basic and acidic residues" evidence="1">
    <location>
        <begin position="47"/>
        <end position="64"/>
    </location>
</feature>
<protein>
    <submittedName>
        <fullName evidence="2">Uncharacterized protein</fullName>
    </submittedName>
</protein>
<dbReference type="AlphaFoldDB" id="A0A1I3A6J4"/>
<feature type="compositionally biased region" description="Basic and acidic residues" evidence="1">
    <location>
        <begin position="1"/>
        <end position="19"/>
    </location>
</feature>
<dbReference type="RefSeq" id="WP_090997517.1">
    <property type="nucleotide sequence ID" value="NZ_FOPP01000013.1"/>
</dbReference>
<evidence type="ECO:0000313" key="3">
    <source>
        <dbReference type="Proteomes" id="UP000199666"/>
    </source>
</evidence>
<accession>A0A1I3A6J4</accession>
<dbReference type="Proteomes" id="UP000199666">
    <property type="component" value="Unassembled WGS sequence"/>
</dbReference>
<organism evidence="2 3">
    <name type="scientific">Pedobacter insulae</name>
    <dbReference type="NCBI Taxonomy" id="414048"/>
    <lineage>
        <taxon>Bacteria</taxon>
        <taxon>Pseudomonadati</taxon>
        <taxon>Bacteroidota</taxon>
        <taxon>Sphingobacteriia</taxon>
        <taxon>Sphingobacteriales</taxon>
        <taxon>Sphingobacteriaceae</taxon>
        <taxon>Pedobacter</taxon>
    </lineage>
</organism>
<reference evidence="2 3" key="1">
    <citation type="submission" date="2016-10" db="EMBL/GenBank/DDBJ databases">
        <authorList>
            <person name="de Groot N.N."/>
        </authorList>
    </citation>
    <scope>NUCLEOTIDE SEQUENCE [LARGE SCALE GENOMIC DNA]</scope>
    <source>
        <strain evidence="2 3">DSM 18684</strain>
    </source>
</reference>
<proteinExistence type="predicted"/>
<feature type="region of interest" description="Disordered" evidence="1">
    <location>
        <begin position="1"/>
        <end position="64"/>
    </location>
</feature>
<sequence length="64" mass="7218">METQDKTPVKKEKFVDKSVHQTHNGAKPVGYGSSIQNSGNGNRTRPQNHDDQNIERPDNVKETE</sequence>
<evidence type="ECO:0000256" key="1">
    <source>
        <dbReference type="SAM" id="MobiDB-lite"/>
    </source>
</evidence>
<name>A0A1I3A6J4_9SPHI</name>